<dbReference type="GO" id="GO:0071004">
    <property type="term" value="C:U2-type prespliceosome"/>
    <property type="evidence" value="ECO:0007669"/>
    <property type="project" value="TreeGrafter"/>
</dbReference>
<dbReference type="GO" id="GO:0000243">
    <property type="term" value="C:commitment complex"/>
    <property type="evidence" value="ECO:0007669"/>
    <property type="project" value="TreeGrafter"/>
</dbReference>
<evidence type="ECO:0000256" key="9">
    <source>
        <dbReference type="ARBA" id="ARBA00080852"/>
    </source>
</evidence>
<protein>
    <recommendedName>
        <fullName evidence="8">Pre-mRNA-processing factor 39</fullName>
    </recommendedName>
    <alternativeName>
        <fullName evidence="9">PRP39 homolog</fullName>
    </alternativeName>
</protein>
<dbReference type="Pfam" id="PF23241">
    <property type="entry name" value="HAT_PRP39_C"/>
    <property type="match status" value="1"/>
</dbReference>
<comment type="similarity">
    <text evidence="7">Belongs to the PRP39 family.</text>
</comment>
<dbReference type="FunFam" id="1.25.40.10:FF:000091">
    <property type="entry name" value="Pre-mRNA-processing factor 39"/>
    <property type="match status" value="1"/>
</dbReference>
<feature type="region of interest" description="Disordered" evidence="10">
    <location>
        <begin position="320"/>
        <end position="346"/>
    </location>
</feature>
<keyword evidence="3" id="KW-0507">mRNA processing</keyword>
<keyword evidence="4" id="KW-0677">Repeat</keyword>
<comment type="function">
    <text evidence="1">Involved in pre-mRNA splicing.</text>
</comment>
<dbReference type="Pfam" id="PF23240">
    <property type="entry name" value="HAT_PRP39_N"/>
    <property type="match status" value="1"/>
</dbReference>
<feature type="region of interest" description="Disordered" evidence="10">
    <location>
        <begin position="1233"/>
        <end position="1263"/>
    </location>
</feature>
<feature type="region of interest" description="Disordered" evidence="10">
    <location>
        <begin position="1570"/>
        <end position="1589"/>
    </location>
</feature>
<gene>
    <name evidence="11" type="ORF">NDU88_003307</name>
</gene>
<dbReference type="EMBL" id="JANPWB010000013">
    <property type="protein sequence ID" value="KAJ1105904.1"/>
    <property type="molecule type" value="Genomic_DNA"/>
</dbReference>
<evidence type="ECO:0000256" key="5">
    <source>
        <dbReference type="ARBA" id="ARBA00023187"/>
    </source>
</evidence>
<dbReference type="SMART" id="SM00386">
    <property type="entry name" value="HAT"/>
    <property type="match status" value="7"/>
</dbReference>
<evidence type="ECO:0000256" key="1">
    <source>
        <dbReference type="ARBA" id="ARBA00003777"/>
    </source>
</evidence>
<dbReference type="GO" id="GO:0030627">
    <property type="term" value="F:pre-mRNA 5'-splice site binding"/>
    <property type="evidence" value="ECO:0007669"/>
    <property type="project" value="TreeGrafter"/>
</dbReference>
<dbReference type="InterPro" id="IPR059164">
    <property type="entry name" value="HAT_PRP39_C"/>
</dbReference>
<keyword evidence="5" id="KW-0508">mRNA splicing</keyword>
<evidence type="ECO:0000256" key="10">
    <source>
        <dbReference type="SAM" id="MobiDB-lite"/>
    </source>
</evidence>
<feature type="region of interest" description="Disordered" evidence="10">
    <location>
        <begin position="41"/>
        <end position="72"/>
    </location>
</feature>
<proteinExistence type="inferred from homology"/>
<sequence>MAEEREDERAVAAHRGEPAAFWSGGQLCEKDGLGNLTAAGVSEEEEVLGSTEEEETAVTPDGAGQQGIFNPVEETRTAATLVRSVEVAEERLGGLTTDCSTDRRQVDCHKLRRPPGLLDGCQAAVLERTPANAAGGSPKEKFDGVGSGILESVACEASLNTVKLEGQEAINSSYIAIEENEEEECQNRARLDGHSKSLEKCVLLPKSVELRSENDAQSAPARTENLHQVPTSSLKMTQTENEPLSPLGIMMVAEDEEAQSAPASPMKVVPGLAAGSPVKVPLPASDPISSVNMAGAEHSRSALSKDSNVKEMKKGLLVPSGSVKPAAEKEEEEEEAEMAPGSPVNYESHLNVSEEEREVTPMTSVAPAASTFAHPMKTAIAKDQMPTSHLEFTPKRQDSKGSVCLLKVESKNSDLQMPKQGTKEMVMQGFSNFMGDKSLKEPLQTPRQSGYSYLQTDLGSKKLTAEGRVLLTPCSSIELGSDVETVSFQSNLKMMKEDGNVPEVPISPEKTGALKLTKISVATAKSHALEAQHDTKKNPVPENPVALASPQKLSVGSELGNTADLFNRSAEVAPQHVLASPKKQTETTFSRALASPHRVLEKEHALQSLWSCKDEREQGTAISPKKRPAGEGSEGHARTKKNAVEKVPEVPVSPNRETVHTLQPSDTFQSRVPMEAPVGSSEEVVKAKPQYKIFPKKQPIEASKVLYKMNKHTMEEGGNAFPGLRKSTVEAELEMLNSHMTTEDDQEAESAPENVTVCDELAATASSQNRTVKSLPDSSVSSQKLVFDLKADVVVGVTSGLQKKVAEGSLLVKAIPGKQMIVGNFKTPLLPEKQEVGNLTDFTSLERQVTEEDPLVPFVSEEQAEEGPVALSVSEERAPEASPLVTSVSEDGRQILHGSLNSVHVKEIEESLKAVADGTQTWDVQTLPEADTTEEQEDCAQEYPGSPMDLDDDESANTSENLLVGNTGSVIQTGQGIHATSDITINQQQSVVTEVCNGTDPGTVTSNFTTYLNHGATLYPGIETDDGSFPYSVEFEKHWKATQDNPFDFTAWTDLLEYVEKENNIVASRKAYNAFFTRYPYCYGYWKKYADMERRFGYLKEAEQVYEQGVQSIPLSIDLWIHFITFLQETADMTQIEPLQRISNVFEMALAAAGMDFHSDKLWEMYVEWAKAQGDLQAITVIYDRVLSTPTQLYSHHFEKFKEHVSSNSPVDILSKEEYLWLKSKLVPEAASASASANMESGEQVHGHEGSEEAAQVAETDNQSDVDVQKMRELIISLREQLYKQNEAEVSRRWTFEEAIKRPYFHVKPLERAQLINWRDYLDFEISSGSHARTIVLFERCVIACALYEEFWLKYAKYLENHTVVGTRSVFQRSCLYHLPRKPNLHLLWAAFEEKQGDVQEARNILKRLEEAVPGLAMVRLRRVSLERRFGNLEAAEALLREAIMMNEGTPLATFYSIKLARQALKVQNNLSKAREVLQEALEKDPENAKLYLNLLEMEFSADVKNNERNTINCIERVLSSSLPADTKVVFSQRRMEFLEDFGSSIKSLLTAYDEHQKLLKLHAPKRKSIENGIADEPEEKKSKSEEITAQPVITAETSTTLMGGGMSTSEVAGSAAYDYNTWYQNYGAYNYQNAWNFNYYPQS</sequence>
<dbReference type="GO" id="GO:0000395">
    <property type="term" value="P:mRNA 5'-splice site recognition"/>
    <property type="evidence" value="ECO:0007669"/>
    <property type="project" value="TreeGrafter"/>
</dbReference>
<dbReference type="InterPro" id="IPR003107">
    <property type="entry name" value="HAT"/>
</dbReference>
<evidence type="ECO:0000313" key="12">
    <source>
        <dbReference type="Proteomes" id="UP001066276"/>
    </source>
</evidence>
<comment type="caution">
    <text evidence="11">The sequence shown here is derived from an EMBL/GenBank/DDBJ whole genome shotgun (WGS) entry which is preliminary data.</text>
</comment>
<reference evidence="11" key="1">
    <citation type="journal article" date="2022" name="bioRxiv">
        <title>Sequencing and chromosome-scale assembly of the giantPleurodeles waltlgenome.</title>
        <authorList>
            <person name="Brown T."/>
            <person name="Elewa A."/>
            <person name="Iarovenko S."/>
            <person name="Subramanian E."/>
            <person name="Araus A.J."/>
            <person name="Petzold A."/>
            <person name="Susuki M."/>
            <person name="Suzuki K.-i.T."/>
            <person name="Hayashi T."/>
            <person name="Toyoda A."/>
            <person name="Oliveira C."/>
            <person name="Osipova E."/>
            <person name="Leigh N.D."/>
            <person name="Simon A."/>
            <person name="Yun M.H."/>
        </authorList>
    </citation>
    <scope>NUCLEOTIDE SEQUENCE</scope>
    <source>
        <strain evidence="11">20211129_DDA</strain>
        <tissue evidence="11">Liver</tissue>
    </source>
</reference>
<organism evidence="11 12">
    <name type="scientific">Pleurodeles waltl</name>
    <name type="common">Iberian ribbed newt</name>
    <dbReference type="NCBI Taxonomy" id="8319"/>
    <lineage>
        <taxon>Eukaryota</taxon>
        <taxon>Metazoa</taxon>
        <taxon>Chordata</taxon>
        <taxon>Craniata</taxon>
        <taxon>Vertebrata</taxon>
        <taxon>Euteleostomi</taxon>
        <taxon>Amphibia</taxon>
        <taxon>Batrachia</taxon>
        <taxon>Caudata</taxon>
        <taxon>Salamandroidea</taxon>
        <taxon>Salamandridae</taxon>
        <taxon>Pleurodelinae</taxon>
        <taxon>Pleurodeles</taxon>
    </lineage>
</organism>
<evidence type="ECO:0000256" key="7">
    <source>
        <dbReference type="ARBA" id="ARBA00038019"/>
    </source>
</evidence>
<evidence type="ECO:0000256" key="4">
    <source>
        <dbReference type="ARBA" id="ARBA00022737"/>
    </source>
</evidence>
<evidence type="ECO:0000256" key="3">
    <source>
        <dbReference type="ARBA" id="ARBA00022664"/>
    </source>
</evidence>
<evidence type="ECO:0000256" key="2">
    <source>
        <dbReference type="ARBA" id="ARBA00004123"/>
    </source>
</evidence>
<dbReference type="InterPro" id="IPR011990">
    <property type="entry name" value="TPR-like_helical_dom_sf"/>
</dbReference>
<feature type="region of interest" description="Disordered" evidence="10">
    <location>
        <begin position="919"/>
        <end position="960"/>
    </location>
</feature>
<keyword evidence="6" id="KW-0539">Nucleus</keyword>
<feature type="region of interest" description="Disordered" evidence="10">
    <location>
        <begin position="612"/>
        <end position="641"/>
    </location>
</feature>
<name>A0AAV7MTW4_PLEWA</name>
<dbReference type="GO" id="GO:0005685">
    <property type="term" value="C:U1 snRNP"/>
    <property type="evidence" value="ECO:0007669"/>
    <property type="project" value="TreeGrafter"/>
</dbReference>
<comment type="subcellular location">
    <subcellularLocation>
        <location evidence="2">Nucleus</location>
    </subcellularLocation>
</comment>
<dbReference type="Gene3D" id="1.25.40.10">
    <property type="entry name" value="Tetratricopeptide repeat domain"/>
    <property type="match status" value="2"/>
</dbReference>
<evidence type="ECO:0000313" key="11">
    <source>
        <dbReference type="EMBL" id="KAJ1105904.1"/>
    </source>
</evidence>
<accession>A0AAV7MTW4</accession>
<keyword evidence="12" id="KW-1185">Reference proteome</keyword>
<evidence type="ECO:0000256" key="6">
    <source>
        <dbReference type="ARBA" id="ARBA00023242"/>
    </source>
</evidence>
<dbReference type="SUPFAM" id="SSF48452">
    <property type="entry name" value="TPR-like"/>
    <property type="match status" value="2"/>
</dbReference>
<dbReference type="Proteomes" id="UP001066276">
    <property type="component" value="Chromosome 9"/>
</dbReference>
<evidence type="ECO:0000256" key="8">
    <source>
        <dbReference type="ARBA" id="ARBA00067962"/>
    </source>
</evidence>
<feature type="compositionally biased region" description="Acidic residues" evidence="10">
    <location>
        <begin position="42"/>
        <end position="56"/>
    </location>
</feature>
<dbReference type="PANTHER" id="PTHR17204:SF33">
    <property type="entry name" value="PRE-MRNA-PROCESSING FACTOR 39 ISOFORM X1"/>
    <property type="match status" value="1"/>
</dbReference>
<dbReference type="FunFam" id="1.25.40.10:FF:000063">
    <property type="entry name" value="Pre-mRNA processing factor 39"/>
    <property type="match status" value="1"/>
</dbReference>
<feature type="compositionally biased region" description="Acidic residues" evidence="10">
    <location>
        <begin position="931"/>
        <end position="940"/>
    </location>
</feature>
<dbReference type="PANTHER" id="PTHR17204">
    <property type="entry name" value="PRE-MRNA PROCESSING PROTEIN PRP39-RELATED"/>
    <property type="match status" value="1"/>
</dbReference>